<evidence type="ECO:0000313" key="4">
    <source>
        <dbReference type="Proteomes" id="UP000034883"/>
    </source>
</evidence>
<reference evidence="3 4" key="1">
    <citation type="submission" date="2015-03" db="EMBL/GenBank/DDBJ databases">
        <title>Genome assembly of Sandaracinus amylolyticus DSM 53668.</title>
        <authorList>
            <person name="Sharma G."/>
            <person name="Subramanian S."/>
        </authorList>
    </citation>
    <scope>NUCLEOTIDE SEQUENCE [LARGE SCALE GENOMIC DNA]</scope>
    <source>
        <strain evidence="3 4">DSM 53668</strain>
    </source>
</reference>
<keyword evidence="2" id="KW-0732">Signal</keyword>
<proteinExistence type="predicted"/>
<evidence type="ECO:0008006" key="5">
    <source>
        <dbReference type="Google" id="ProtNLM"/>
    </source>
</evidence>
<dbReference type="Proteomes" id="UP000034883">
    <property type="component" value="Chromosome"/>
</dbReference>
<dbReference type="PROSITE" id="PS51257">
    <property type="entry name" value="PROKAR_LIPOPROTEIN"/>
    <property type="match status" value="1"/>
</dbReference>
<feature type="signal peptide" evidence="2">
    <location>
        <begin position="1"/>
        <end position="20"/>
    </location>
</feature>
<protein>
    <recommendedName>
        <fullName evidence="5">Lipoprotein</fullName>
    </recommendedName>
</protein>
<name>A0A0F6YH06_9BACT</name>
<sequence length="178" mass="17445">MSIRRALFPVALVLALAACGDDGPECVIDTDCQLGYRCASDRTCRAIGAQTDAGASDAGARDAAVTDSGARDASTPDSGPACVALTPGTYAETVGGCGVAMSATLTVRAGASACEWMIATVADAAVAGTLSVDAEGAVTASLSLAGAEAVACTGTYDATASTLAITCPPDCTLTLDHM</sequence>
<organism evidence="3 4">
    <name type="scientific">Sandaracinus amylolyticus</name>
    <dbReference type="NCBI Taxonomy" id="927083"/>
    <lineage>
        <taxon>Bacteria</taxon>
        <taxon>Pseudomonadati</taxon>
        <taxon>Myxococcota</taxon>
        <taxon>Polyangia</taxon>
        <taxon>Polyangiales</taxon>
        <taxon>Sandaracinaceae</taxon>
        <taxon>Sandaracinus</taxon>
    </lineage>
</organism>
<evidence type="ECO:0000313" key="3">
    <source>
        <dbReference type="EMBL" id="AKF05303.1"/>
    </source>
</evidence>
<dbReference type="AlphaFoldDB" id="A0A0F6YH06"/>
<feature type="region of interest" description="Disordered" evidence="1">
    <location>
        <begin position="58"/>
        <end position="77"/>
    </location>
</feature>
<feature type="chain" id="PRO_5002512410" description="Lipoprotein" evidence="2">
    <location>
        <begin position="21"/>
        <end position="178"/>
    </location>
</feature>
<dbReference type="EMBL" id="CP011125">
    <property type="protein sequence ID" value="AKF05303.1"/>
    <property type="molecule type" value="Genomic_DNA"/>
</dbReference>
<evidence type="ECO:0000256" key="2">
    <source>
        <dbReference type="SAM" id="SignalP"/>
    </source>
</evidence>
<gene>
    <name evidence="3" type="ORF">DB32_002452</name>
</gene>
<accession>A0A0F6YH06</accession>
<evidence type="ECO:0000256" key="1">
    <source>
        <dbReference type="SAM" id="MobiDB-lite"/>
    </source>
</evidence>
<dbReference type="RefSeq" id="WP_053232559.1">
    <property type="nucleotide sequence ID" value="NZ_CP011125.1"/>
</dbReference>
<keyword evidence="4" id="KW-1185">Reference proteome</keyword>
<dbReference type="STRING" id="927083.DB32_002452"/>
<dbReference type="KEGG" id="samy:DB32_002452"/>